<sequence length="359" mass="39450">MIQDALSLSKLCTRTQKTLTFNGPYILKGWKSSNTTWKETKNKDYWNEKNVKITALNYQVVKDASTAINLYHANNLQDIQISGNNATANQKSAAYNTELGSSSTYLVPNANNVPAFKNAKIREALSLSIDRNAFIKKVLGDGSTSLSQLVPSKMQYNADKQDFAKVASKKTDAYATYNLAKAKRLFKEGMKELNQTSLSFTLTGYDSSTSKATLEYVQSAFSKLSQDGVSLKVTTQALPVQSALQQAAQHKTDMLVSTWGADFPDAISFLSLFTTDADYNFGQWSNSEYDKLIKASQTTDATNDAKRWDDMIKADQILGQNLGVIPMYQAGTAHLTKASVKGLQYSANSTVSFIGATIK</sequence>
<feature type="domain" description="Solute-binding protein family 5" evidence="5">
    <location>
        <begin position="16"/>
        <end position="280"/>
    </location>
</feature>
<organism evidence="6 7">
    <name type="scientific">Lacticaseibacillus manihotivorans DSM 13343 = JCM 12514</name>
    <dbReference type="NCBI Taxonomy" id="1423769"/>
    <lineage>
        <taxon>Bacteria</taxon>
        <taxon>Bacillati</taxon>
        <taxon>Bacillota</taxon>
        <taxon>Bacilli</taxon>
        <taxon>Lactobacillales</taxon>
        <taxon>Lactobacillaceae</taxon>
        <taxon>Lacticaseibacillus</taxon>
    </lineage>
</organism>
<comment type="subcellular location">
    <subcellularLocation>
        <location evidence="1">Cell envelope</location>
    </subcellularLocation>
</comment>
<dbReference type="GO" id="GO:0030313">
    <property type="term" value="C:cell envelope"/>
    <property type="evidence" value="ECO:0007669"/>
    <property type="project" value="UniProtKB-SubCell"/>
</dbReference>
<reference evidence="6 7" key="1">
    <citation type="journal article" date="2015" name="Genome Announc.">
        <title>Expanding the biotechnology potential of lactobacilli through comparative genomics of 213 strains and associated genera.</title>
        <authorList>
            <person name="Sun Z."/>
            <person name="Harris H.M."/>
            <person name="McCann A."/>
            <person name="Guo C."/>
            <person name="Argimon S."/>
            <person name="Zhang W."/>
            <person name="Yang X."/>
            <person name="Jeffery I.B."/>
            <person name="Cooney J.C."/>
            <person name="Kagawa T.F."/>
            <person name="Liu W."/>
            <person name="Song Y."/>
            <person name="Salvetti E."/>
            <person name="Wrobel A."/>
            <person name="Rasinkangas P."/>
            <person name="Parkhill J."/>
            <person name="Rea M.C."/>
            <person name="O'Sullivan O."/>
            <person name="Ritari J."/>
            <person name="Douillard F.P."/>
            <person name="Paul Ross R."/>
            <person name="Yang R."/>
            <person name="Briner A.E."/>
            <person name="Felis G.E."/>
            <person name="de Vos W.M."/>
            <person name="Barrangou R."/>
            <person name="Klaenhammer T.R."/>
            <person name="Caufield P.W."/>
            <person name="Cui Y."/>
            <person name="Zhang H."/>
            <person name="O'Toole P.W."/>
        </authorList>
    </citation>
    <scope>NUCLEOTIDE SEQUENCE [LARGE SCALE GENOMIC DNA]</scope>
    <source>
        <strain evidence="6 7">DSM 13343</strain>
    </source>
</reference>
<dbReference type="EMBL" id="AZEU01000013">
    <property type="protein sequence ID" value="KRL53419.1"/>
    <property type="molecule type" value="Genomic_DNA"/>
</dbReference>
<proteinExistence type="inferred from homology"/>
<protein>
    <submittedName>
        <fullName evidence="6">ABC transporter oligopeptide-binding protein</fullName>
    </submittedName>
</protein>
<evidence type="ECO:0000256" key="1">
    <source>
        <dbReference type="ARBA" id="ARBA00004196"/>
    </source>
</evidence>
<evidence type="ECO:0000313" key="7">
    <source>
        <dbReference type="Proteomes" id="UP000051790"/>
    </source>
</evidence>
<dbReference type="Gene3D" id="3.10.105.10">
    <property type="entry name" value="Dipeptide-binding Protein, Domain 3"/>
    <property type="match status" value="1"/>
</dbReference>
<comment type="similarity">
    <text evidence="2">Belongs to the bacterial solute-binding protein 5 family.</text>
</comment>
<dbReference type="CDD" id="cd08504">
    <property type="entry name" value="PBP2_OppA"/>
    <property type="match status" value="1"/>
</dbReference>
<dbReference type="Gene3D" id="3.40.190.10">
    <property type="entry name" value="Periplasmic binding protein-like II"/>
    <property type="match status" value="1"/>
</dbReference>
<dbReference type="Pfam" id="PF00496">
    <property type="entry name" value="SBP_bac_5"/>
    <property type="match status" value="1"/>
</dbReference>
<evidence type="ECO:0000256" key="4">
    <source>
        <dbReference type="ARBA" id="ARBA00022729"/>
    </source>
</evidence>
<gene>
    <name evidence="6" type="ORF">FD01_GL000584</name>
</gene>
<dbReference type="GO" id="GO:1904680">
    <property type="term" value="F:peptide transmembrane transporter activity"/>
    <property type="evidence" value="ECO:0007669"/>
    <property type="project" value="TreeGrafter"/>
</dbReference>
<dbReference type="PANTHER" id="PTHR30290:SF10">
    <property type="entry name" value="PERIPLASMIC OLIGOPEPTIDE-BINDING PROTEIN-RELATED"/>
    <property type="match status" value="1"/>
</dbReference>
<dbReference type="Proteomes" id="UP000051790">
    <property type="component" value="Unassembled WGS sequence"/>
</dbReference>
<dbReference type="SUPFAM" id="SSF53850">
    <property type="entry name" value="Periplasmic binding protein-like II"/>
    <property type="match status" value="1"/>
</dbReference>
<evidence type="ECO:0000259" key="5">
    <source>
        <dbReference type="Pfam" id="PF00496"/>
    </source>
</evidence>
<comment type="caution">
    <text evidence="6">The sequence shown here is derived from an EMBL/GenBank/DDBJ whole genome shotgun (WGS) entry which is preliminary data.</text>
</comment>
<name>A0A0R1RIE1_9LACO</name>
<evidence type="ECO:0000313" key="6">
    <source>
        <dbReference type="EMBL" id="KRL53419.1"/>
    </source>
</evidence>
<evidence type="ECO:0000256" key="2">
    <source>
        <dbReference type="ARBA" id="ARBA00005695"/>
    </source>
</evidence>
<dbReference type="InterPro" id="IPR000914">
    <property type="entry name" value="SBP_5_dom"/>
</dbReference>
<keyword evidence="7" id="KW-1185">Reference proteome</keyword>
<dbReference type="InterPro" id="IPR039424">
    <property type="entry name" value="SBP_5"/>
</dbReference>
<keyword evidence="3" id="KW-0813">Transport</keyword>
<accession>A0A0R1RIE1</accession>
<dbReference type="AlphaFoldDB" id="A0A0R1RIE1"/>
<evidence type="ECO:0000256" key="3">
    <source>
        <dbReference type="ARBA" id="ARBA00022448"/>
    </source>
</evidence>
<dbReference type="GO" id="GO:0015833">
    <property type="term" value="P:peptide transport"/>
    <property type="evidence" value="ECO:0007669"/>
    <property type="project" value="TreeGrafter"/>
</dbReference>
<dbReference type="PATRIC" id="fig|1423769.4.peg.620"/>
<dbReference type="PANTHER" id="PTHR30290">
    <property type="entry name" value="PERIPLASMIC BINDING COMPONENT OF ABC TRANSPORTER"/>
    <property type="match status" value="1"/>
</dbReference>
<keyword evidence="4" id="KW-0732">Signal</keyword>